<keyword evidence="1" id="KW-0175">Coiled coil</keyword>
<name>A0A5D0WJK1_9FIRM</name>
<dbReference type="SUPFAM" id="SSF46689">
    <property type="entry name" value="Homeodomain-like"/>
    <property type="match status" value="1"/>
</dbReference>
<proteinExistence type="predicted"/>
<dbReference type="GO" id="GO:0004803">
    <property type="term" value="F:transposase activity"/>
    <property type="evidence" value="ECO:0007669"/>
    <property type="project" value="InterPro"/>
</dbReference>
<dbReference type="Gene3D" id="1.10.10.60">
    <property type="entry name" value="Homeodomain-like"/>
    <property type="match status" value="1"/>
</dbReference>
<dbReference type="GO" id="GO:0006313">
    <property type="term" value="P:DNA transposition"/>
    <property type="evidence" value="ECO:0007669"/>
    <property type="project" value="InterPro"/>
</dbReference>
<sequence>MMKKVYSAEERYEALKLANEIGNKAAAERLGIKLDTLYTWISKAKTGKVGFCDNPGNIPITDPNRLKQLEKELREAREEIEILQDALGFFVKRRKK</sequence>
<accession>A0A5D0WJK1</accession>
<dbReference type="GO" id="GO:0003677">
    <property type="term" value="F:DNA binding"/>
    <property type="evidence" value="ECO:0007669"/>
    <property type="project" value="InterPro"/>
</dbReference>
<dbReference type="AlphaFoldDB" id="A0A5D0WJK1"/>
<evidence type="ECO:0000313" key="3">
    <source>
        <dbReference type="Proteomes" id="UP000322619"/>
    </source>
</evidence>
<dbReference type="Proteomes" id="UP000322619">
    <property type="component" value="Unassembled WGS sequence"/>
</dbReference>
<dbReference type="InterPro" id="IPR002514">
    <property type="entry name" value="Transposase_8"/>
</dbReference>
<dbReference type="EMBL" id="VSLA01000025">
    <property type="protein sequence ID" value="TYC84485.1"/>
    <property type="molecule type" value="Genomic_DNA"/>
</dbReference>
<dbReference type="InterPro" id="IPR009057">
    <property type="entry name" value="Homeodomain-like_sf"/>
</dbReference>
<evidence type="ECO:0000313" key="2">
    <source>
        <dbReference type="EMBL" id="TYC84485.1"/>
    </source>
</evidence>
<feature type="coiled-coil region" evidence="1">
    <location>
        <begin position="66"/>
        <end position="93"/>
    </location>
</feature>
<evidence type="ECO:0000256" key="1">
    <source>
        <dbReference type="SAM" id="Coils"/>
    </source>
</evidence>
<dbReference type="Pfam" id="PF01527">
    <property type="entry name" value="HTH_Tnp_1"/>
    <property type="match status" value="1"/>
</dbReference>
<organism evidence="2 3">
    <name type="scientific">Acetobacterium wieringae</name>
    <dbReference type="NCBI Taxonomy" id="52694"/>
    <lineage>
        <taxon>Bacteria</taxon>
        <taxon>Bacillati</taxon>
        <taxon>Bacillota</taxon>
        <taxon>Clostridia</taxon>
        <taxon>Eubacteriales</taxon>
        <taxon>Eubacteriaceae</taxon>
        <taxon>Acetobacterium</taxon>
    </lineage>
</organism>
<comment type="caution">
    <text evidence="2">The sequence shown here is derived from an EMBL/GenBank/DDBJ whole genome shotgun (WGS) entry which is preliminary data.</text>
</comment>
<gene>
    <name evidence="2" type="ORF">FXB42_12005</name>
</gene>
<dbReference type="RefSeq" id="WP_148637979.1">
    <property type="nucleotide sequence ID" value="NZ_VSLA01000025.1"/>
</dbReference>
<protein>
    <submittedName>
        <fullName evidence="2">Transposase</fullName>
    </submittedName>
</protein>
<reference evidence="2 3" key="1">
    <citation type="submission" date="2019-08" db="EMBL/GenBank/DDBJ databases">
        <title>Isolation and enrichment of carboxydotrophic bacteria from anaerobic sludge for the production of bio-based chemicals from syngas.</title>
        <authorList>
            <person name="Antares A.L."/>
            <person name="Moreira J."/>
            <person name="Diender M."/>
            <person name="Parshina S.N."/>
            <person name="Stams A.J.M."/>
            <person name="Alves M."/>
            <person name="Alves J.I."/>
            <person name="Sousa D.Z."/>
        </authorList>
    </citation>
    <scope>NUCLEOTIDE SEQUENCE [LARGE SCALE GENOMIC DNA]</scope>
    <source>
        <strain evidence="2 3">JM</strain>
    </source>
</reference>